<feature type="domain" description="HTH marR-type" evidence="4">
    <location>
        <begin position="1"/>
        <end position="139"/>
    </location>
</feature>
<dbReference type="STRING" id="1886670.PTI45_02309"/>
<keyword evidence="1" id="KW-0805">Transcription regulation</keyword>
<dbReference type="PRINTS" id="PR00598">
    <property type="entry name" value="HTHMARR"/>
</dbReference>
<gene>
    <name evidence="5" type="ORF">PTI45_02309</name>
</gene>
<dbReference type="PANTHER" id="PTHR42756">
    <property type="entry name" value="TRANSCRIPTIONAL REGULATOR, MARR"/>
    <property type="match status" value="1"/>
</dbReference>
<dbReference type="SMART" id="SM00347">
    <property type="entry name" value="HTH_MARR"/>
    <property type="match status" value="1"/>
</dbReference>
<dbReference type="Gene3D" id="1.10.10.10">
    <property type="entry name" value="Winged helix-like DNA-binding domain superfamily/Winged helix DNA-binding domain"/>
    <property type="match status" value="1"/>
</dbReference>
<dbReference type="RefSeq" id="WP_069327727.1">
    <property type="nucleotide sequence ID" value="NZ_MDER01000039.1"/>
</dbReference>
<evidence type="ECO:0000313" key="6">
    <source>
        <dbReference type="Proteomes" id="UP000094578"/>
    </source>
</evidence>
<evidence type="ECO:0000256" key="3">
    <source>
        <dbReference type="ARBA" id="ARBA00023163"/>
    </source>
</evidence>
<dbReference type="InterPro" id="IPR036388">
    <property type="entry name" value="WH-like_DNA-bd_sf"/>
</dbReference>
<protein>
    <submittedName>
        <fullName evidence="5">HTH-type transcriptional regulator SarZ</fullName>
    </submittedName>
</protein>
<proteinExistence type="predicted"/>
<keyword evidence="6" id="KW-1185">Reference proteome</keyword>
<dbReference type="Proteomes" id="UP000094578">
    <property type="component" value="Unassembled WGS sequence"/>
</dbReference>
<organism evidence="5 6">
    <name type="scientific">Paenibacillus nuruki</name>
    <dbReference type="NCBI Taxonomy" id="1886670"/>
    <lineage>
        <taxon>Bacteria</taxon>
        <taxon>Bacillati</taxon>
        <taxon>Bacillota</taxon>
        <taxon>Bacilli</taxon>
        <taxon>Bacillales</taxon>
        <taxon>Paenibacillaceae</taxon>
        <taxon>Paenibacillus</taxon>
    </lineage>
</organism>
<dbReference type="EMBL" id="MDER01000039">
    <property type="protein sequence ID" value="ODP28319.1"/>
    <property type="molecule type" value="Genomic_DNA"/>
</dbReference>
<keyword evidence="2" id="KW-0238">DNA-binding</keyword>
<reference evidence="5 6" key="1">
    <citation type="submission" date="2016-08" db="EMBL/GenBank/DDBJ databases">
        <title>Genome sequencing of Paenibacillus sp. TI45-13ar, isolated from Korean traditional nuruk.</title>
        <authorList>
            <person name="Kim S.-J."/>
        </authorList>
    </citation>
    <scope>NUCLEOTIDE SEQUENCE [LARGE SCALE GENOMIC DNA]</scope>
    <source>
        <strain evidence="5 6">TI45-13ar</strain>
    </source>
</reference>
<name>A0A1E3L3D7_9BACL</name>
<comment type="caution">
    <text evidence="5">The sequence shown here is derived from an EMBL/GenBank/DDBJ whole genome shotgun (WGS) entry which is preliminary data.</text>
</comment>
<dbReference type="Pfam" id="PF01047">
    <property type="entry name" value="MarR"/>
    <property type="match status" value="1"/>
</dbReference>
<dbReference type="SUPFAM" id="SSF46785">
    <property type="entry name" value="Winged helix' DNA-binding domain"/>
    <property type="match status" value="1"/>
</dbReference>
<dbReference type="PROSITE" id="PS50995">
    <property type="entry name" value="HTH_MARR_2"/>
    <property type="match status" value="1"/>
</dbReference>
<evidence type="ECO:0000256" key="2">
    <source>
        <dbReference type="ARBA" id="ARBA00023125"/>
    </source>
</evidence>
<dbReference type="InterPro" id="IPR036390">
    <property type="entry name" value="WH_DNA-bd_sf"/>
</dbReference>
<dbReference type="InterPro" id="IPR000835">
    <property type="entry name" value="HTH_MarR-typ"/>
</dbReference>
<dbReference type="PANTHER" id="PTHR42756:SF1">
    <property type="entry name" value="TRANSCRIPTIONAL REPRESSOR OF EMRAB OPERON"/>
    <property type="match status" value="1"/>
</dbReference>
<evidence type="ECO:0000313" key="5">
    <source>
        <dbReference type="EMBL" id="ODP28319.1"/>
    </source>
</evidence>
<dbReference type="GO" id="GO:0003677">
    <property type="term" value="F:DNA binding"/>
    <property type="evidence" value="ECO:0007669"/>
    <property type="project" value="UniProtKB-KW"/>
</dbReference>
<evidence type="ECO:0000256" key="1">
    <source>
        <dbReference type="ARBA" id="ARBA00023015"/>
    </source>
</evidence>
<sequence length="141" mass="16222">MLNYNACAIISKIRDDVNKLIITELAKNNITDVVPSHGDILCFLYSEKGSLSVNTLAQKVHRTQPTVTVLVNKLEKLGYVKRLKDDEDQRITMVHLTDKGWELEPIFNQVSEAINHKVYGRLSEQEQEQFEYLLERVYSGL</sequence>
<evidence type="ECO:0000259" key="4">
    <source>
        <dbReference type="PROSITE" id="PS50995"/>
    </source>
</evidence>
<keyword evidence="3" id="KW-0804">Transcription</keyword>
<dbReference type="AlphaFoldDB" id="A0A1E3L3D7"/>
<accession>A0A1E3L3D7</accession>
<dbReference type="GO" id="GO:0003700">
    <property type="term" value="F:DNA-binding transcription factor activity"/>
    <property type="evidence" value="ECO:0007669"/>
    <property type="project" value="InterPro"/>
</dbReference>